<evidence type="ECO:0000256" key="4">
    <source>
        <dbReference type="RuleBase" id="RU003815"/>
    </source>
</evidence>
<dbReference type="GO" id="GO:0006412">
    <property type="term" value="P:translation"/>
    <property type="evidence" value="ECO:0007669"/>
    <property type="project" value="InterPro"/>
</dbReference>
<dbReference type="GO" id="GO:0003723">
    <property type="term" value="F:RNA binding"/>
    <property type="evidence" value="ECO:0007669"/>
    <property type="project" value="TreeGrafter"/>
</dbReference>
<keyword evidence="6" id="KW-1185">Reference proteome</keyword>
<dbReference type="InterPro" id="IPR014721">
    <property type="entry name" value="Ribsml_uS5_D2-typ_fold_subgr"/>
</dbReference>
<dbReference type="Gene3D" id="3.30.230.10">
    <property type="match status" value="1"/>
</dbReference>
<comment type="caution">
    <text evidence="5">The sequence shown here is derived from an EMBL/GenBank/DDBJ whole genome shotgun (WGS) entry which is preliminary data.</text>
</comment>
<keyword evidence="2 4" id="KW-0689">Ribosomal protein</keyword>
<evidence type="ECO:0000313" key="5">
    <source>
        <dbReference type="EMBL" id="KAF2874240.1"/>
    </source>
</evidence>
<dbReference type="OrthoDB" id="10254627at2759"/>
<dbReference type="PANTHER" id="PTHR21569:SF1">
    <property type="entry name" value="SMALL RIBOSOMAL SUBUNIT PROTEIN US9M"/>
    <property type="match status" value="1"/>
</dbReference>
<dbReference type="GO" id="GO:0005763">
    <property type="term" value="C:mitochondrial small ribosomal subunit"/>
    <property type="evidence" value="ECO:0007669"/>
    <property type="project" value="TreeGrafter"/>
</dbReference>
<evidence type="ECO:0000256" key="2">
    <source>
        <dbReference type="ARBA" id="ARBA00022980"/>
    </source>
</evidence>
<dbReference type="EMBL" id="JAADJZ010000006">
    <property type="protein sequence ID" value="KAF2874240.1"/>
    <property type="molecule type" value="Genomic_DNA"/>
</dbReference>
<accession>A0A7C8M961</accession>
<protein>
    <recommendedName>
        <fullName evidence="7">Ribosomal protein S5 domain 2-type protein</fullName>
    </recommendedName>
</protein>
<organism evidence="5 6">
    <name type="scientific">Massariosphaeria phaeospora</name>
    <dbReference type="NCBI Taxonomy" id="100035"/>
    <lineage>
        <taxon>Eukaryota</taxon>
        <taxon>Fungi</taxon>
        <taxon>Dikarya</taxon>
        <taxon>Ascomycota</taxon>
        <taxon>Pezizomycotina</taxon>
        <taxon>Dothideomycetes</taxon>
        <taxon>Pleosporomycetidae</taxon>
        <taxon>Pleosporales</taxon>
        <taxon>Pleosporales incertae sedis</taxon>
        <taxon>Massariosphaeria</taxon>
    </lineage>
</organism>
<dbReference type="InterPro" id="IPR020568">
    <property type="entry name" value="Ribosomal_Su5_D2-typ_SF"/>
</dbReference>
<evidence type="ECO:0008006" key="7">
    <source>
        <dbReference type="Google" id="ProtNLM"/>
    </source>
</evidence>
<dbReference type="InterPro" id="IPR000754">
    <property type="entry name" value="Ribosomal_uS9"/>
</dbReference>
<reference evidence="5 6" key="1">
    <citation type="submission" date="2020-01" db="EMBL/GenBank/DDBJ databases">
        <authorList>
            <consortium name="DOE Joint Genome Institute"/>
            <person name="Haridas S."/>
            <person name="Albert R."/>
            <person name="Binder M."/>
            <person name="Bloem J."/>
            <person name="Labutti K."/>
            <person name="Salamov A."/>
            <person name="Andreopoulos B."/>
            <person name="Baker S.E."/>
            <person name="Barry K."/>
            <person name="Bills G."/>
            <person name="Bluhm B.H."/>
            <person name="Cannon C."/>
            <person name="Castanera R."/>
            <person name="Culley D.E."/>
            <person name="Daum C."/>
            <person name="Ezra D."/>
            <person name="Gonzalez J.B."/>
            <person name="Henrissat B."/>
            <person name="Kuo A."/>
            <person name="Liang C."/>
            <person name="Lipzen A."/>
            <person name="Lutzoni F."/>
            <person name="Magnuson J."/>
            <person name="Mondo S."/>
            <person name="Nolan M."/>
            <person name="Ohm R."/>
            <person name="Pangilinan J."/>
            <person name="Park H.-J.H."/>
            <person name="Ramirez L."/>
            <person name="Alfaro M."/>
            <person name="Sun H."/>
            <person name="Tritt A."/>
            <person name="Yoshinaga Y."/>
            <person name="Zwiers L.-H.L."/>
            <person name="Turgeon B.G."/>
            <person name="Goodwin S.B."/>
            <person name="Spatafora J.W."/>
            <person name="Crous P.W."/>
            <person name="Grigoriev I.V."/>
        </authorList>
    </citation>
    <scope>NUCLEOTIDE SEQUENCE [LARGE SCALE GENOMIC DNA]</scope>
    <source>
        <strain evidence="5 6">CBS 611.86</strain>
    </source>
</reference>
<dbReference type="GO" id="GO:0003735">
    <property type="term" value="F:structural constituent of ribosome"/>
    <property type="evidence" value="ECO:0007669"/>
    <property type="project" value="InterPro"/>
</dbReference>
<dbReference type="Proteomes" id="UP000481861">
    <property type="component" value="Unassembled WGS sequence"/>
</dbReference>
<dbReference type="Pfam" id="PF00380">
    <property type="entry name" value="Ribosomal_S9"/>
    <property type="match status" value="1"/>
</dbReference>
<comment type="similarity">
    <text evidence="1 4">Belongs to the universal ribosomal protein uS9 family.</text>
</comment>
<dbReference type="SUPFAM" id="SSF54211">
    <property type="entry name" value="Ribosomal protein S5 domain 2-like"/>
    <property type="match status" value="1"/>
</dbReference>
<dbReference type="AlphaFoldDB" id="A0A7C8M961"/>
<evidence type="ECO:0000313" key="6">
    <source>
        <dbReference type="Proteomes" id="UP000481861"/>
    </source>
</evidence>
<gene>
    <name evidence="5" type="ORF">BDV95DRAFT_565750</name>
</gene>
<evidence type="ECO:0000256" key="1">
    <source>
        <dbReference type="ARBA" id="ARBA00005251"/>
    </source>
</evidence>
<dbReference type="PROSITE" id="PS00360">
    <property type="entry name" value="RIBOSOMAL_S9"/>
    <property type="match status" value="1"/>
</dbReference>
<keyword evidence="3 4" id="KW-0687">Ribonucleoprotein</keyword>
<evidence type="ECO:0000256" key="3">
    <source>
        <dbReference type="ARBA" id="ARBA00023274"/>
    </source>
</evidence>
<dbReference type="InterPro" id="IPR020574">
    <property type="entry name" value="Ribosomal_uS9_CS"/>
</dbReference>
<dbReference type="PANTHER" id="PTHR21569">
    <property type="entry name" value="RIBOSOMAL PROTEIN S9"/>
    <property type="match status" value="1"/>
</dbReference>
<name>A0A7C8M961_9PLEO</name>
<sequence>MAHREFSRGVRRAVDSLGNLPRSQCERTIRIARRSFHGSASRCVSTTTVRSAEFTSDTQEKFTAAPPIDFGKASGGKGGGKRLLQTLRVVPASPSYFSAKPTFTDDYISLTALLRRVATLPIIPTSEAPKVAWKTIDQYRIMTNEPVKTQRFHKMLHVLRRLNCIHPTLMPPEVMQAMQRYKKDVQPGDIKPAPGVIDEWGRAKGVGRRKTSSAVAWLVEGEGEALINGKSLAQFFGRLHDRESAVWALKATHRLDKYNVFGLVTGGGVTGQAEALTLAVAKALLVHEPALKPALRRGESVTANLLPFHPPSRLVSFPSEPHVRRPCFICSCRLTRGGGRIVVTSPA</sequence>
<proteinExistence type="inferred from homology"/>